<comment type="caution">
    <text evidence="1">The sequence shown here is derived from an EMBL/GenBank/DDBJ whole genome shotgun (WGS) entry which is preliminary data.</text>
</comment>
<accession>A0ABT2WAI4</accession>
<proteinExistence type="predicted"/>
<organism evidence="1 2">
    <name type="scientific">Chryseobacterium edaphi</name>
    <dbReference type="NCBI Taxonomy" id="2976532"/>
    <lineage>
        <taxon>Bacteria</taxon>
        <taxon>Pseudomonadati</taxon>
        <taxon>Bacteroidota</taxon>
        <taxon>Flavobacteriia</taxon>
        <taxon>Flavobacteriales</taxon>
        <taxon>Weeksellaceae</taxon>
        <taxon>Chryseobacterium group</taxon>
        <taxon>Chryseobacterium</taxon>
    </lineage>
</organism>
<sequence length="199" mass="23608">MKKIYLRLIFLTIIVAAFIMHDLKLRDQSHSIGNDVDMKVVMSPELLVFQFQPSLNENTEVIISFEKKYLIFRSIYSYFPEPPPPPSMKRNDNEEFIDRRKPVKPYYANLSNEEVKYLENILNILSDRDYKRLESPNIDGMSYNFSTLYSNKNLKNGFIAQDKTDNQRKLVLEILNILQKTNNFEENKSLISYYYKSIH</sequence>
<evidence type="ECO:0000313" key="2">
    <source>
        <dbReference type="Proteomes" id="UP001208649"/>
    </source>
</evidence>
<protein>
    <submittedName>
        <fullName evidence="1">Uncharacterized protein</fullName>
    </submittedName>
</protein>
<gene>
    <name evidence="1" type="ORF">NZ698_18725</name>
</gene>
<dbReference type="Proteomes" id="UP001208649">
    <property type="component" value="Unassembled WGS sequence"/>
</dbReference>
<name>A0ABT2WAI4_9FLAO</name>
<reference evidence="2" key="1">
    <citation type="submission" date="2023-07" db="EMBL/GenBank/DDBJ databases">
        <title>Chryseobacterium sp. strain PBS4-4 Genome sequencing and assembly.</title>
        <authorList>
            <person name="Jung Y."/>
        </authorList>
    </citation>
    <scope>NUCLEOTIDE SEQUENCE [LARGE SCALE GENOMIC DNA]</scope>
    <source>
        <strain evidence="2">PBS4-4</strain>
    </source>
</reference>
<dbReference type="EMBL" id="JAOTEM010000007">
    <property type="protein sequence ID" value="MCU7619218.1"/>
    <property type="molecule type" value="Genomic_DNA"/>
</dbReference>
<dbReference type="RefSeq" id="WP_263004769.1">
    <property type="nucleotide sequence ID" value="NZ_JAOTEM010000007.1"/>
</dbReference>
<evidence type="ECO:0000313" key="1">
    <source>
        <dbReference type="EMBL" id="MCU7619218.1"/>
    </source>
</evidence>
<keyword evidence="2" id="KW-1185">Reference proteome</keyword>